<protein>
    <submittedName>
        <fullName evidence="1">Uncharacterized protein</fullName>
    </submittedName>
</protein>
<accession>A0AAD4QV23</accession>
<evidence type="ECO:0000313" key="2">
    <source>
        <dbReference type="Proteomes" id="UP001201812"/>
    </source>
</evidence>
<dbReference type="EMBL" id="JAKKPZ010000973">
    <property type="protein sequence ID" value="KAI1691252.1"/>
    <property type="molecule type" value="Genomic_DNA"/>
</dbReference>
<proteinExistence type="predicted"/>
<organism evidence="1 2">
    <name type="scientific">Ditylenchus destructor</name>
    <dbReference type="NCBI Taxonomy" id="166010"/>
    <lineage>
        <taxon>Eukaryota</taxon>
        <taxon>Metazoa</taxon>
        <taxon>Ecdysozoa</taxon>
        <taxon>Nematoda</taxon>
        <taxon>Chromadorea</taxon>
        <taxon>Rhabditida</taxon>
        <taxon>Tylenchina</taxon>
        <taxon>Tylenchomorpha</taxon>
        <taxon>Sphaerularioidea</taxon>
        <taxon>Anguinidae</taxon>
        <taxon>Anguininae</taxon>
        <taxon>Ditylenchus</taxon>
    </lineage>
</organism>
<comment type="caution">
    <text evidence="1">The sequence shown here is derived from an EMBL/GenBank/DDBJ whole genome shotgun (WGS) entry which is preliminary data.</text>
</comment>
<name>A0AAD4QV23_9BILA</name>
<dbReference type="Proteomes" id="UP001201812">
    <property type="component" value="Unassembled WGS sequence"/>
</dbReference>
<dbReference type="AlphaFoldDB" id="A0AAD4QV23"/>
<keyword evidence="2" id="KW-1185">Reference proteome</keyword>
<gene>
    <name evidence="1" type="ORF">DdX_21993</name>
</gene>
<sequence length="101" mass="11539">MYRDPILHVHLTLIDAPVEDNVIVYAKDGTVKESKKVTLTGSMTYENVINEAGFKTTDVDHIVLEAVSFKRTFKHKVTPFYFPCVISPINKDPVFHVYLKN</sequence>
<evidence type="ECO:0000313" key="1">
    <source>
        <dbReference type="EMBL" id="KAI1691252.1"/>
    </source>
</evidence>
<reference evidence="1" key="1">
    <citation type="submission" date="2022-01" db="EMBL/GenBank/DDBJ databases">
        <title>Genome Sequence Resource for Two Populations of Ditylenchus destructor, the Migratory Endoparasitic Phytonematode.</title>
        <authorList>
            <person name="Zhang H."/>
            <person name="Lin R."/>
            <person name="Xie B."/>
        </authorList>
    </citation>
    <scope>NUCLEOTIDE SEQUENCE</scope>
    <source>
        <strain evidence="1">BazhouSP</strain>
    </source>
</reference>